<evidence type="ECO:0000313" key="2">
    <source>
        <dbReference type="Proteomes" id="UP000317648"/>
    </source>
</evidence>
<evidence type="ECO:0000313" key="1">
    <source>
        <dbReference type="EMBL" id="QDU97400.1"/>
    </source>
</evidence>
<keyword evidence="2" id="KW-1185">Reference proteome</keyword>
<dbReference type="EMBL" id="CP036433">
    <property type="protein sequence ID" value="QDU97400.1"/>
    <property type="molecule type" value="Genomic_DNA"/>
</dbReference>
<dbReference type="KEGG" id="lcre:Pla8534_52460"/>
<name>A0A518DZX7_9BACT</name>
<reference evidence="1 2" key="1">
    <citation type="submission" date="2019-02" db="EMBL/GenBank/DDBJ databases">
        <title>Deep-cultivation of Planctomycetes and their phenomic and genomic characterization uncovers novel biology.</title>
        <authorList>
            <person name="Wiegand S."/>
            <person name="Jogler M."/>
            <person name="Boedeker C."/>
            <person name="Pinto D."/>
            <person name="Vollmers J."/>
            <person name="Rivas-Marin E."/>
            <person name="Kohn T."/>
            <person name="Peeters S.H."/>
            <person name="Heuer A."/>
            <person name="Rast P."/>
            <person name="Oberbeckmann S."/>
            <person name="Bunk B."/>
            <person name="Jeske O."/>
            <person name="Meyerdierks A."/>
            <person name="Storesund J.E."/>
            <person name="Kallscheuer N."/>
            <person name="Luecker S."/>
            <person name="Lage O.M."/>
            <person name="Pohl T."/>
            <person name="Merkel B.J."/>
            <person name="Hornburger P."/>
            <person name="Mueller R.-W."/>
            <person name="Bruemmer F."/>
            <person name="Labrenz M."/>
            <person name="Spormann A.M."/>
            <person name="Op den Camp H."/>
            <person name="Overmann J."/>
            <person name="Amann R."/>
            <person name="Jetten M.S.M."/>
            <person name="Mascher T."/>
            <person name="Medema M.H."/>
            <person name="Devos D.P."/>
            <person name="Kaster A.-K."/>
            <person name="Ovreas L."/>
            <person name="Rohde M."/>
            <person name="Galperin M.Y."/>
            <person name="Jogler C."/>
        </authorList>
    </citation>
    <scope>NUCLEOTIDE SEQUENCE [LARGE SCALE GENOMIC DNA]</scope>
    <source>
        <strain evidence="1 2">Pla85_3_4</strain>
    </source>
</reference>
<gene>
    <name evidence="1" type="ORF">Pla8534_52460</name>
</gene>
<protein>
    <submittedName>
        <fullName evidence="1">Uncharacterized protein</fullName>
    </submittedName>
</protein>
<accession>A0A518DZX7</accession>
<dbReference type="Proteomes" id="UP000317648">
    <property type="component" value="Chromosome"/>
</dbReference>
<dbReference type="AlphaFoldDB" id="A0A518DZX7"/>
<organism evidence="1 2">
    <name type="scientific">Lignipirellula cremea</name>
    <dbReference type="NCBI Taxonomy" id="2528010"/>
    <lineage>
        <taxon>Bacteria</taxon>
        <taxon>Pseudomonadati</taxon>
        <taxon>Planctomycetota</taxon>
        <taxon>Planctomycetia</taxon>
        <taxon>Pirellulales</taxon>
        <taxon>Pirellulaceae</taxon>
        <taxon>Lignipirellula</taxon>
    </lineage>
</organism>
<proteinExistence type="predicted"/>
<dbReference type="RefSeq" id="WP_145056181.1">
    <property type="nucleotide sequence ID" value="NZ_CP036433.1"/>
</dbReference>
<sequence>MTSPENPLATTTAATSATTGVDWEEVFRDSRQDLCDANRWQAAAEQLPSDFPQRDLRIQAARRWRQLAVRAYQTAEAAFFGDIRNSLACVRSPF</sequence>